<dbReference type="STRING" id="177199.A0A420YIJ1"/>
<dbReference type="PANTHER" id="PTHR33048:SF131">
    <property type="entry name" value="INTEGRAL MEMBRANE PROTEIN"/>
    <property type="match status" value="1"/>
</dbReference>
<evidence type="ECO:0000259" key="8">
    <source>
        <dbReference type="Pfam" id="PF20684"/>
    </source>
</evidence>
<keyword evidence="3 7" id="KW-1133">Transmembrane helix</keyword>
<keyword evidence="2 7" id="KW-0812">Transmembrane</keyword>
<evidence type="ECO:0000313" key="9">
    <source>
        <dbReference type="EMBL" id="RKU47651.1"/>
    </source>
</evidence>
<name>A0A420YIJ1_9PEZI</name>
<dbReference type="InterPro" id="IPR049326">
    <property type="entry name" value="Rhodopsin_dom_fungi"/>
</dbReference>
<comment type="subcellular location">
    <subcellularLocation>
        <location evidence="1">Membrane</location>
        <topology evidence="1">Multi-pass membrane protein</topology>
    </subcellularLocation>
</comment>
<protein>
    <recommendedName>
        <fullName evidence="8">Rhodopsin domain-containing protein</fullName>
    </recommendedName>
</protein>
<dbReference type="PANTHER" id="PTHR33048">
    <property type="entry name" value="PTH11-LIKE INTEGRAL MEMBRANE PROTEIN (AFU_ORTHOLOGUE AFUA_5G11245)"/>
    <property type="match status" value="1"/>
</dbReference>
<feature type="transmembrane region" description="Helical" evidence="7">
    <location>
        <begin position="249"/>
        <end position="273"/>
    </location>
</feature>
<proteinExistence type="inferred from homology"/>
<evidence type="ECO:0000256" key="7">
    <source>
        <dbReference type="SAM" id="Phobius"/>
    </source>
</evidence>
<feature type="domain" description="Rhodopsin" evidence="8">
    <location>
        <begin position="68"/>
        <end position="311"/>
    </location>
</feature>
<feature type="transmembrane region" description="Helical" evidence="7">
    <location>
        <begin position="168"/>
        <end position="189"/>
    </location>
</feature>
<feature type="transmembrane region" description="Helical" evidence="7">
    <location>
        <begin position="213"/>
        <end position="237"/>
    </location>
</feature>
<dbReference type="AlphaFoldDB" id="A0A420YIJ1"/>
<dbReference type="Proteomes" id="UP000275385">
    <property type="component" value="Unassembled WGS sequence"/>
</dbReference>
<evidence type="ECO:0000256" key="2">
    <source>
        <dbReference type="ARBA" id="ARBA00022692"/>
    </source>
</evidence>
<evidence type="ECO:0000256" key="3">
    <source>
        <dbReference type="ARBA" id="ARBA00022989"/>
    </source>
</evidence>
<feature type="compositionally biased region" description="Basic and acidic residues" evidence="6">
    <location>
        <begin position="360"/>
        <end position="385"/>
    </location>
</feature>
<evidence type="ECO:0000256" key="1">
    <source>
        <dbReference type="ARBA" id="ARBA00004141"/>
    </source>
</evidence>
<sequence length="385" mass="42681">MMAASIVQIIDAFMAGTSPIEHQNRPAINTPSPDDVQGANRNDKRSEKGLDIAVNSVAMSLIVVFVLLRCYVRVFMMRRFFLDDTLMCLAAVFTIGVCTCALLALGEGFGEHIWNIGSDRAQLYAQLTDLLKLMFAIHIFSAIAVTCTKLSIIASYLRIFPYEGFRRLMYVTGAVTIALFITSIFVTIFKCVPVQASWDFTVKHPKCFKLSHYLYASTGINIATDLILCLSPLPYFYKMQLPRRQKTIISVLFGIGGLALVASSIRIVFLYLIDTTVDITWHLVPSNMCSIAECTIGIVCGSIPPMRPLLGKFPGVFRRLLPSTGSQCRNTERSDQEMREQNYAMGAIHSDGQTPQNSIPRDDGDVEKHAGLPEADKSVSVDDPR</sequence>
<feature type="transmembrane region" description="Helical" evidence="7">
    <location>
        <begin position="84"/>
        <end position="105"/>
    </location>
</feature>
<dbReference type="OrthoDB" id="5278984at2759"/>
<feature type="transmembrane region" description="Helical" evidence="7">
    <location>
        <begin position="133"/>
        <end position="156"/>
    </location>
</feature>
<organism evidence="9 10">
    <name type="scientific">Coniochaeta pulveracea</name>
    <dbReference type="NCBI Taxonomy" id="177199"/>
    <lineage>
        <taxon>Eukaryota</taxon>
        <taxon>Fungi</taxon>
        <taxon>Dikarya</taxon>
        <taxon>Ascomycota</taxon>
        <taxon>Pezizomycotina</taxon>
        <taxon>Sordariomycetes</taxon>
        <taxon>Sordariomycetidae</taxon>
        <taxon>Coniochaetales</taxon>
        <taxon>Coniochaetaceae</taxon>
        <taxon>Coniochaeta</taxon>
    </lineage>
</organism>
<keyword evidence="10" id="KW-1185">Reference proteome</keyword>
<feature type="region of interest" description="Disordered" evidence="6">
    <location>
        <begin position="345"/>
        <end position="385"/>
    </location>
</feature>
<dbReference type="InterPro" id="IPR052337">
    <property type="entry name" value="SAT4-like"/>
</dbReference>
<evidence type="ECO:0000256" key="6">
    <source>
        <dbReference type="SAM" id="MobiDB-lite"/>
    </source>
</evidence>
<dbReference type="EMBL" id="QVQW01000008">
    <property type="protein sequence ID" value="RKU47651.1"/>
    <property type="molecule type" value="Genomic_DNA"/>
</dbReference>
<gene>
    <name evidence="9" type="ORF">DL546_008841</name>
</gene>
<dbReference type="GO" id="GO:0016020">
    <property type="term" value="C:membrane"/>
    <property type="evidence" value="ECO:0007669"/>
    <property type="project" value="UniProtKB-SubCell"/>
</dbReference>
<comment type="similarity">
    <text evidence="5">Belongs to the SAT4 family.</text>
</comment>
<reference evidence="9 10" key="1">
    <citation type="submission" date="2018-08" db="EMBL/GenBank/DDBJ databases">
        <title>Draft genome of the lignicolous fungus Coniochaeta pulveracea.</title>
        <authorList>
            <person name="Borstlap C.J."/>
            <person name="De Witt R.N."/>
            <person name="Botha A."/>
            <person name="Volschenk H."/>
        </authorList>
    </citation>
    <scope>NUCLEOTIDE SEQUENCE [LARGE SCALE GENOMIC DNA]</scope>
    <source>
        <strain evidence="9 10">CAB683</strain>
    </source>
</reference>
<accession>A0A420YIJ1</accession>
<evidence type="ECO:0000313" key="10">
    <source>
        <dbReference type="Proteomes" id="UP000275385"/>
    </source>
</evidence>
<evidence type="ECO:0000256" key="4">
    <source>
        <dbReference type="ARBA" id="ARBA00023136"/>
    </source>
</evidence>
<feature type="region of interest" description="Disordered" evidence="6">
    <location>
        <begin position="22"/>
        <end position="43"/>
    </location>
</feature>
<comment type="caution">
    <text evidence="9">The sequence shown here is derived from an EMBL/GenBank/DDBJ whole genome shotgun (WGS) entry which is preliminary data.</text>
</comment>
<keyword evidence="4 7" id="KW-0472">Membrane</keyword>
<dbReference type="Pfam" id="PF20684">
    <property type="entry name" value="Fung_rhodopsin"/>
    <property type="match status" value="1"/>
</dbReference>
<evidence type="ECO:0000256" key="5">
    <source>
        <dbReference type="ARBA" id="ARBA00038359"/>
    </source>
</evidence>
<feature type="transmembrane region" description="Helical" evidence="7">
    <location>
        <begin position="52"/>
        <end position="72"/>
    </location>
</feature>